<feature type="transmembrane region" description="Helical" evidence="7">
    <location>
        <begin position="21"/>
        <end position="43"/>
    </location>
</feature>
<feature type="domain" description="ABC3 transporter permease C-terminal" evidence="8">
    <location>
        <begin position="279"/>
        <end position="388"/>
    </location>
</feature>
<dbReference type="Pfam" id="PF02687">
    <property type="entry name" value="FtsX"/>
    <property type="match status" value="1"/>
</dbReference>
<evidence type="ECO:0000256" key="1">
    <source>
        <dbReference type="ARBA" id="ARBA00004651"/>
    </source>
</evidence>
<dbReference type="EMBL" id="CP002199">
    <property type="protein sequence ID" value="ADN17683.1"/>
    <property type="molecule type" value="Genomic_DNA"/>
</dbReference>
<protein>
    <submittedName>
        <fullName evidence="9">DevC protein</fullName>
    </submittedName>
</protein>
<feature type="transmembrane region" description="Helical" evidence="7">
    <location>
        <begin position="362"/>
        <end position="381"/>
    </location>
</feature>
<name>E0UL53_GLOV7</name>
<dbReference type="InterPro" id="IPR051125">
    <property type="entry name" value="ABC-4/HrtB_transporter"/>
</dbReference>
<evidence type="ECO:0000259" key="8">
    <source>
        <dbReference type="Pfam" id="PF02687"/>
    </source>
</evidence>
<dbReference type="HOGENOM" id="CLU_000604_8_9_3"/>
<geneLocation type="plasmid" evidence="9 10">
    <name>Cy782201</name>
</geneLocation>
<keyword evidence="2" id="KW-0813">Transport</keyword>
<dbReference type="InterPro" id="IPR003838">
    <property type="entry name" value="ABC3_permease_C"/>
</dbReference>
<keyword evidence="10" id="KW-1185">Reference proteome</keyword>
<dbReference type="RefSeq" id="WP_013334433.1">
    <property type="nucleotide sequence ID" value="NC_014533.1"/>
</dbReference>
<keyword evidence="9" id="KW-0614">Plasmid</keyword>
<evidence type="ECO:0000256" key="5">
    <source>
        <dbReference type="ARBA" id="ARBA00022989"/>
    </source>
</evidence>
<evidence type="ECO:0000256" key="7">
    <source>
        <dbReference type="SAM" id="Phobius"/>
    </source>
</evidence>
<keyword evidence="5 7" id="KW-1133">Transmembrane helix</keyword>
<keyword evidence="3" id="KW-1003">Cell membrane</keyword>
<feature type="transmembrane region" description="Helical" evidence="7">
    <location>
        <begin position="316"/>
        <end position="342"/>
    </location>
</feature>
<keyword evidence="6 7" id="KW-0472">Membrane</keyword>
<evidence type="ECO:0000256" key="6">
    <source>
        <dbReference type="ARBA" id="ARBA00023136"/>
    </source>
</evidence>
<gene>
    <name evidence="9" type="ordered locus">Cyan7822_5829</name>
</gene>
<organism evidence="9 10">
    <name type="scientific">Gloeothece verrucosa (strain PCC 7822)</name>
    <name type="common">Cyanothece sp. (strain PCC 7822)</name>
    <dbReference type="NCBI Taxonomy" id="497965"/>
    <lineage>
        <taxon>Bacteria</taxon>
        <taxon>Bacillati</taxon>
        <taxon>Cyanobacteriota</taxon>
        <taxon>Cyanophyceae</taxon>
        <taxon>Oscillatoriophycideae</taxon>
        <taxon>Chroococcales</taxon>
        <taxon>Aphanothecaceae</taxon>
        <taxon>Gloeothece</taxon>
        <taxon>Gloeothece verrucosa</taxon>
    </lineage>
</organism>
<dbReference type="KEGG" id="cyj:Cyan7822_5829"/>
<reference evidence="10" key="1">
    <citation type="journal article" date="2011" name="MBio">
        <title>Novel metabolic attributes of the genus Cyanothece, comprising a group of unicellular nitrogen-fixing Cyanobacteria.</title>
        <authorList>
            <person name="Bandyopadhyay A."/>
            <person name="Elvitigala T."/>
            <person name="Welsh E."/>
            <person name="Stockel J."/>
            <person name="Liberton M."/>
            <person name="Min H."/>
            <person name="Sherman L.A."/>
            <person name="Pakrasi H.B."/>
        </authorList>
    </citation>
    <scope>NUCLEOTIDE SEQUENCE [LARGE SCALE GENOMIC DNA]</scope>
    <source>
        <strain evidence="10">PCC 7822</strain>
        <plasmid evidence="10">Cy782201</plasmid>
    </source>
</reference>
<proteinExistence type="predicted"/>
<dbReference type="PANTHER" id="PTHR43738:SF1">
    <property type="entry name" value="HEMIN TRANSPORT SYSTEM PERMEASE PROTEIN HRTB-RELATED"/>
    <property type="match status" value="1"/>
</dbReference>
<evidence type="ECO:0000256" key="3">
    <source>
        <dbReference type="ARBA" id="ARBA00022475"/>
    </source>
</evidence>
<dbReference type="AlphaFoldDB" id="E0UL53"/>
<evidence type="ECO:0000256" key="2">
    <source>
        <dbReference type="ARBA" id="ARBA00022448"/>
    </source>
</evidence>
<accession>E0UL53</accession>
<dbReference type="PANTHER" id="PTHR43738">
    <property type="entry name" value="ABC TRANSPORTER, MEMBRANE PROTEIN"/>
    <property type="match status" value="1"/>
</dbReference>
<dbReference type="InterPro" id="IPR005891">
    <property type="entry name" value="DevC"/>
</dbReference>
<dbReference type="GO" id="GO:0005886">
    <property type="term" value="C:plasma membrane"/>
    <property type="evidence" value="ECO:0007669"/>
    <property type="project" value="UniProtKB-SubCell"/>
</dbReference>
<dbReference type="PIRSF" id="PIRSF031773">
    <property type="entry name" value="DevC"/>
    <property type="match status" value="1"/>
</dbReference>
<dbReference type="NCBIfam" id="TIGR01185">
    <property type="entry name" value="devC"/>
    <property type="match status" value="1"/>
</dbReference>
<dbReference type="Proteomes" id="UP000008206">
    <property type="component" value="Plasmid Cy782201"/>
</dbReference>
<sequence length="393" mass="44991">MMLFTFFRLPAAWLQLKYQKIRLVVALAGVVFAVVIIFMQLGIRDALFNSAVRLHEGLQGDCFLISPRSTALIAMEKFPERRLLQVLGFDEVDFVSPIYLDFAQWKNPNTKNYWRNIFVIGYDLRNKVFDFPGVEDKVNQLQLDDTVLFDKNSRTEFGTVAQDFLKNHTVTTELSNRGSNRKIEVVGLFELGTSFGSDGNLITSYTNFLRIFNNRSRGLIDIGLIKLNPNVDREIFINKLKKYLPNDVKIFSKQEFINFEKNYWQTSTAIGFIFNLGVSLGIIVGVVVVYQILYTNVSEHLSEYATLKAIGYHHRYLLLMVVQQAFIIAILGFIPGFIISEFQYYFAKQSTLLPIQMTFDRAMFVFTVTLGMCLISGATAVRKLKQADPADIF</sequence>
<comment type="subcellular location">
    <subcellularLocation>
        <location evidence="1">Cell membrane</location>
        <topology evidence="1">Multi-pass membrane protein</topology>
    </subcellularLocation>
</comment>
<keyword evidence="4 7" id="KW-0812">Transmembrane</keyword>
<feature type="transmembrane region" description="Helical" evidence="7">
    <location>
        <begin position="272"/>
        <end position="295"/>
    </location>
</feature>
<evidence type="ECO:0000256" key="4">
    <source>
        <dbReference type="ARBA" id="ARBA00022692"/>
    </source>
</evidence>
<evidence type="ECO:0000313" key="10">
    <source>
        <dbReference type="Proteomes" id="UP000008206"/>
    </source>
</evidence>
<evidence type="ECO:0000313" key="9">
    <source>
        <dbReference type="EMBL" id="ADN17683.1"/>
    </source>
</evidence>